<keyword evidence="7" id="KW-1185">Reference proteome</keyword>
<evidence type="ECO:0000256" key="2">
    <source>
        <dbReference type="ARBA" id="ARBA00022643"/>
    </source>
</evidence>
<keyword evidence="3" id="KW-0560">Oxidoreductase</keyword>
<dbReference type="InterPro" id="IPR011251">
    <property type="entry name" value="Luciferase-like_dom"/>
</dbReference>
<dbReference type="Gene3D" id="3.20.20.30">
    <property type="entry name" value="Luciferase-like domain"/>
    <property type="match status" value="1"/>
</dbReference>
<proteinExistence type="predicted"/>
<dbReference type="PANTHER" id="PTHR42847">
    <property type="entry name" value="ALKANESULFONATE MONOOXYGENASE"/>
    <property type="match status" value="1"/>
</dbReference>
<gene>
    <name evidence="6" type="ORF">EI42_00251</name>
</gene>
<dbReference type="InterPro" id="IPR050172">
    <property type="entry name" value="SsuD_RutA_monooxygenase"/>
</dbReference>
<dbReference type="RefSeq" id="WP_111317949.1">
    <property type="nucleotide sequence ID" value="NZ_BIFX01000001.1"/>
</dbReference>
<dbReference type="PANTHER" id="PTHR42847:SF4">
    <property type="entry name" value="ALKANESULFONATE MONOOXYGENASE-RELATED"/>
    <property type="match status" value="1"/>
</dbReference>
<accession>A0A326UE07</accession>
<evidence type="ECO:0000256" key="3">
    <source>
        <dbReference type="ARBA" id="ARBA00023002"/>
    </source>
</evidence>
<feature type="domain" description="Luciferase-like" evidence="5">
    <location>
        <begin position="14"/>
        <end position="291"/>
    </location>
</feature>
<comment type="caution">
    <text evidence="6">The sequence shown here is derived from an EMBL/GenBank/DDBJ whole genome shotgun (WGS) entry which is preliminary data.</text>
</comment>
<evidence type="ECO:0000256" key="4">
    <source>
        <dbReference type="ARBA" id="ARBA00023033"/>
    </source>
</evidence>
<keyword evidence="1" id="KW-0285">Flavoprotein</keyword>
<name>A0A326UE07_THEHA</name>
<evidence type="ECO:0000313" key="7">
    <source>
        <dbReference type="Proteomes" id="UP000248806"/>
    </source>
</evidence>
<evidence type="ECO:0000259" key="5">
    <source>
        <dbReference type="Pfam" id="PF00296"/>
    </source>
</evidence>
<dbReference type="GO" id="GO:0046306">
    <property type="term" value="P:alkanesulfonate catabolic process"/>
    <property type="evidence" value="ECO:0007669"/>
    <property type="project" value="TreeGrafter"/>
</dbReference>
<protein>
    <submittedName>
        <fullName evidence="6">Alkanesulfonate monooxygenase SsuD/methylene tetrahydromethanopterin reductase-like flavin-dependent oxidoreductase (Luciferase family)</fullName>
    </submittedName>
</protein>
<dbReference type="AlphaFoldDB" id="A0A326UE07"/>
<dbReference type="GO" id="GO:0008726">
    <property type="term" value="F:alkanesulfonate monooxygenase activity"/>
    <property type="evidence" value="ECO:0007669"/>
    <property type="project" value="TreeGrafter"/>
</dbReference>
<keyword evidence="2" id="KW-0288">FMN</keyword>
<organism evidence="6 7">
    <name type="scientific">Thermosporothrix hazakensis</name>
    <dbReference type="NCBI Taxonomy" id="644383"/>
    <lineage>
        <taxon>Bacteria</taxon>
        <taxon>Bacillati</taxon>
        <taxon>Chloroflexota</taxon>
        <taxon>Ktedonobacteria</taxon>
        <taxon>Ktedonobacterales</taxon>
        <taxon>Thermosporotrichaceae</taxon>
        <taxon>Thermosporothrix</taxon>
    </lineage>
</organism>
<reference evidence="6 7" key="1">
    <citation type="submission" date="2018-06" db="EMBL/GenBank/DDBJ databases">
        <title>Genomic Encyclopedia of Archaeal and Bacterial Type Strains, Phase II (KMG-II): from individual species to whole genera.</title>
        <authorList>
            <person name="Goeker M."/>
        </authorList>
    </citation>
    <scope>NUCLEOTIDE SEQUENCE [LARGE SCALE GENOMIC DNA]</scope>
    <source>
        <strain evidence="6 7">ATCC BAA-1881</strain>
    </source>
</reference>
<dbReference type="InterPro" id="IPR036661">
    <property type="entry name" value="Luciferase-like_sf"/>
</dbReference>
<dbReference type="EMBL" id="QKUF01000001">
    <property type="protein sequence ID" value="PZW36081.1"/>
    <property type="molecule type" value="Genomic_DNA"/>
</dbReference>
<keyword evidence="4 6" id="KW-0503">Monooxygenase</keyword>
<sequence length="319" mass="35847">MVAISLMVEGQMGLTWQRWQRLIEAVDGQGFAGLFRSDHFTNPNPPDYESLELVVSLTYLAAQSKHIHFGPLVAPVSFRDPAMLTRQAAALSDLSGGRMILGMGSGWQDREHHAYGYPLGDIPTRMARFEEGLEVATRLLHSEGPATFEGRFYQLHDAQLLPRPQQKLPLLIGGNGPKRLLPLVARYADIWNAVFLRPDEFRERSTLLDTLLQKEGRQPADVKRTAMQGIYFGKDSATLDRKLEWRHSVPELKDKSLDAVVHTLHTEKGNIVGTAEQVIQQIKAYEEAGVEELMVQWLDIDDIEGIQAFATEVLPHCTK</sequence>
<dbReference type="SUPFAM" id="SSF51679">
    <property type="entry name" value="Bacterial luciferase-like"/>
    <property type="match status" value="1"/>
</dbReference>
<dbReference type="OrthoDB" id="143323at2"/>
<dbReference type="Pfam" id="PF00296">
    <property type="entry name" value="Bac_luciferase"/>
    <property type="match status" value="1"/>
</dbReference>
<evidence type="ECO:0000256" key="1">
    <source>
        <dbReference type="ARBA" id="ARBA00022630"/>
    </source>
</evidence>
<evidence type="ECO:0000313" key="6">
    <source>
        <dbReference type="EMBL" id="PZW36081.1"/>
    </source>
</evidence>
<dbReference type="Proteomes" id="UP000248806">
    <property type="component" value="Unassembled WGS sequence"/>
</dbReference>